<dbReference type="PANTHER" id="PTHR30511:SF0">
    <property type="entry name" value="ALANINE RACEMASE, CATABOLIC-RELATED"/>
    <property type="match status" value="1"/>
</dbReference>
<evidence type="ECO:0000256" key="6">
    <source>
        <dbReference type="HAMAP-Rule" id="MF_01201"/>
    </source>
</evidence>
<feature type="modified residue" description="N6-(pyridoxal phosphate)lysine" evidence="6">
    <location>
        <position position="43"/>
    </location>
</feature>
<organism evidence="8 9">
    <name type="scientific">Hyphococcus aureus</name>
    <dbReference type="NCBI Taxonomy" id="2666033"/>
    <lineage>
        <taxon>Bacteria</taxon>
        <taxon>Pseudomonadati</taxon>
        <taxon>Pseudomonadota</taxon>
        <taxon>Alphaproteobacteria</taxon>
        <taxon>Parvularculales</taxon>
        <taxon>Parvularculaceae</taxon>
        <taxon>Hyphococcus</taxon>
    </lineage>
</organism>
<dbReference type="PRINTS" id="PR00992">
    <property type="entry name" value="ALARACEMASE"/>
</dbReference>
<feature type="domain" description="Alanine racemase C-terminal" evidence="7">
    <location>
        <begin position="239"/>
        <end position="364"/>
    </location>
</feature>
<name>A0ABW1L2B5_9PROT</name>
<dbReference type="Pfam" id="PF00842">
    <property type="entry name" value="Ala_racemase_C"/>
    <property type="match status" value="1"/>
</dbReference>
<comment type="function">
    <text evidence="6">Catalyzes the interconversion of L-alanine and D-alanine. May also act on other amino acids.</text>
</comment>
<keyword evidence="5 6" id="KW-0413">Isomerase</keyword>
<dbReference type="EC" id="5.1.1.1" evidence="3 6"/>
<gene>
    <name evidence="8" type="primary">alr</name>
    <name evidence="8" type="ORF">ACFMB1_17200</name>
</gene>
<dbReference type="InterPro" id="IPR000821">
    <property type="entry name" value="Ala_racemase"/>
</dbReference>
<feature type="active site" description="Proton acceptor; specific for L-alanine" evidence="6">
    <location>
        <position position="260"/>
    </location>
</feature>
<dbReference type="Pfam" id="PF01168">
    <property type="entry name" value="Ala_racemase_N"/>
    <property type="match status" value="1"/>
</dbReference>
<dbReference type="CDD" id="cd00430">
    <property type="entry name" value="PLPDE_III_AR"/>
    <property type="match status" value="1"/>
</dbReference>
<dbReference type="Gene3D" id="3.20.20.10">
    <property type="entry name" value="Alanine racemase"/>
    <property type="match status" value="1"/>
</dbReference>
<evidence type="ECO:0000313" key="9">
    <source>
        <dbReference type="Proteomes" id="UP001596116"/>
    </source>
</evidence>
<dbReference type="InterPro" id="IPR009006">
    <property type="entry name" value="Ala_racemase/Decarboxylase_C"/>
</dbReference>
<dbReference type="GO" id="GO:0008784">
    <property type="term" value="F:alanine racemase activity"/>
    <property type="evidence" value="ECO:0007669"/>
    <property type="project" value="UniProtKB-EC"/>
</dbReference>
<feature type="binding site" evidence="6">
    <location>
        <position position="139"/>
    </location>
    <ligand>
        <name>substrate</name>
    </ligand>
</feature>
<dbReference type="InterPro" id="IPR029066">
    <property type="entry name" value="PLP-binding_barrel"/>
</dbReference>
<dbReference type="Gene3D" id="2.40.37.10">
    <property type="entry name" value="Lyase, Ornithine Decarboxylase, Chain A, domain 1"/>
    <property type="match status" value="1"/>
</dbReference>
<proteinExistence type="inferred from homology"/>
<dbReference type="PANTHER" id="PTHR30511">
    <property type="entry name" value="ALANINE RACEMASE"/>
    <property type="match status" value="1"/>
</dbReference>
<dbReference type="SUPFAM" id="SSF50621">
    <property type="entry name" value="Alanine racemase C-terminal domain-like"/>
    <property type="match status" value="1"/>
</dbReference>
<accession>A0ABW1L2B5</accession>
<comment type="cofactor">
    <cofactor evidence="2 6">
        <name>pyridoxal 5'-phosphate</name>
        <dbReference type="ChEBI" id="CHEBI:597326"/>
    </cofactor>
</comment>
<dbReference type="InterPro" id="IPR001608">
    <property type="entry name" value="Ala_racemase_N"/>
</dbReference>
<evidence type="ECO:0000256" key="1">
    <source>
        <dbReference type="ARBA" id="ARBA00000316"/>
    </source>
</evidence>
<dbReference type="Proteomes" id="UP001596116">
    <property type="component" value="Unassembled WGS sequence"/>
</dbReference>
<dbReference type="NCBIfam" id="TIGR00492">
    <property type="entry name" value="alr"/>
    <property type="match status" value="1"/>
</dbReference>
<comment type="catalytic activity">
    <reaction evidence="1 6">
        <text>L-alanine = D-alanine</text>
        <dbReference type="Rhea" id="RHEA:20249"/>
        <dbReference type="ChEBI" id="CHEBI:57416"/>
        <dbReference type="ChEBI" id="CHEBI:57972"/>
        <dbReference type="EC" id="5.1.1.1"/>
    </reaction>
</comment>
<comment type="pathway">
    <text evidence="6">Amino-acid biosynthesis; D-alanine biosynthesis; D-alanine from L-alanine: step 1/1.</text>
</comment>
<evidence type="ECO:0000256" key="5">
    <source>
        <dbReference type="ARBA" id="ARBA00023235"/>
    </source>
</evidence>
<dbReference type="InterPro" id="IPR011079">
    <property type="entry name" value="Ala_racemase_C"/>
</dbReference>
<dbReference type="RefSeq" id="WP_379881304.1">
    <property type="nucleotide sequence ID" value="NZ_JBHPON010000003.1"/>
</dbReference>
<dbReference type="SUPFAM" id="SSF51419">
    <property type="entry name" value="PLP-binding barrel"/>
    <property type="match status" value="1"/>
</dbReference>
<reference evidence="8 9" key="1">
    <citation type="submission" date="2024-09" db="EMBL/GenBank/DDBJ databases">
        <authorList>
            <person name="Zhang Z.-H."/>
        </authorList>
    </citation>
    <scope>NUCLEOTIDE SEQUENCE [LARGE SCALE GENOMIC DNA]</scope>
    <source>
        <strain evidence="8 9">HHTR114</strain>
    </source>
</reference>
<feature type="active site" description="Proton acceptor; specific for D-alanine" evidence="6">
    <location>
        <position position="43"/>
    </location>
</feature>
<feature type="binding site" evidence="6">
    <location>
        <position position="308"/>
    </location>
    <ligand>
        <name>substrate</name>
    </ligand>
</feature>
<protein>
    <recommendedName>
        <fullName evidence="3 6">Alanine racemase</fullName>
        <ecNumber evidence="3 6">5.1.1.1</ecNumber>
    </recommendedName>
</protein>
<comment type="similarity">
    <text evidence="6">Belongs to the alanine racemase family.</text>
</comment>
<evidence type="ECO:0000259" key="7">
    <source>
        <dbReference type="SMART" id="SM01005"/>
    </source>
</evidence>
<sequence length="364" mass="38676">MTVDPKTAPAHGPIVEIDLSALCANYAMIRDAAPEARVSAAVKCDAYGLGLTPISRALFERGGCDEFFVAYPEEGAALREALNNAAARIYCFAGPSEETLALYERVQMTPVINSLTQAELWAKRGAGPTVVHIDTGMNRLGAPMSEAQAIAATLSAAGREVSIVMSHLACASDPTHPKNKDQREKFVEAARRFSGARLSLAASAGALMDKAYQFDLVRPGIALYGGSPFDADDERICDVATLKAPIVQLRDLRPGETVGYGATFTATAPVRIATVALGYGDGYPRNDTPAGAAIVNGALAPIVGRVSMDFITLDITSLKNPVKIGDYAEFFGPRLRLFKAAAAAHRVPYDLLTGLGGRIDRRYL</sequence>
<comment type="caution">
    <text evidence="8">The sequence shown here is derived from an EMBL/GenBank/DDBJ whole genome shotgun (WGS) entry which is preliminary data.</text>
</comment>
<dbReference type="SMART" id="SM01005">
    <property type="entry name" value="Ala_racemase_C"/>
    <property type="match status" value="1"/>
</dbReference>
<dbReference type="EMBL" id="JBHPON010000003">
    <property type="protein sequence ID" value="MFC6037298.1"/>
    <property type="molecule type" value="Genomic_DNA"/>
</dbReference>
<keyword evidence="9" id="KW-1185">Reference proteome</keyword>
<evidence type="ECO:0000256" key="4">
    <source>
        <dbReference type="ARBA" id="ARBA00022898"/>
    </source>
</evidence>
<evidence type="ECO:0000256" key="2">
    <source>
        <dbReference type="ARBA" id="ARBA00001933"/>
    </source>
</evidence>
<dbReference type="HAMAP" id="MF_01201">
    <property type="entry name" value="Ala_racemase"/>
    <property type="match status" value="1"/>
</dbReference>
<keyword evidence="4 6" id="KW-0663">Pyridoxal phosphate</keyword>
<evidence type="ECO:0000256" key="3">
    <source>
        <dbReference type="ARBA" id="ARBA00013089"/>
    </source>
</evidence>
<evidence type="ECO:0000313" key="8">
    <source>
        <dbReference type="EMBL" id="MFC6037298.1"/>
    </source>
</evidence>